<protein>
    <recommendedName>
        <fullName evidence="2">UPF0235 protein HA252_06265</fullName>
    </recommendedName>
</protein>
<dbReference type="EMBL" id="JAGVWE010000002">
    <property type="protein sequence ID" value="MBS3062566.1"/>
    <property type="molecule type" value="Genomic_DNA"/>
</dbReference>
<accession>A0A7J4JGX5</accession>
<proteinExistence type="inferred from homology"/>
<reference evidence="4" key="3">
    <citation type="submission" date="2021-05" db="EMBL/GenBank/DDBJ databases">
        <title>Protein family content uncovers lineage relationships and bacterial pathway maintenance mechanisms in DPANN archaea.</title>
        <authorList>
            <person name="Castelle C.J."/>
            <person name="Meheust R."/>
            <person name="Jaffe A.L."/>
            <person name="Seitz K."/>
            <person name="Gong X."/>
            <person name="Baker B.J."/>
            <person name="Banfield J.F."/>
        </authorList>
    </citation>
    <scope>NUCLEOTIDE SEQUENCE</scope>
    <source>
        <strain evidence="4">RIFCSPLOWO2_01_FULL_58_19</strain>
    </source>
</reference>
<dbReference type="Gene3D" id="3.30.1200.10">
    <property type="entry name" value="YggU-like"/>
    <property type="match status" value="1"/>
</dbReference>
<evidence type="ECO:0000313" key="3">
    <source>
        <dbReference type="EMBL" id="HIH16982.1"/>
    </source>
</evidence>
<name>A0A7J4JGX5_9ARCH</name>
<dbReference type="HAMAP" id="MF_00634">
    <property type="entry name" value="UPF0235"/>
    <property type="match status" value="1"/>
</dbReference>
<reference evidence="5" key="1">
    <citation type="journal article" date="2020" name="bioRxiv">
        <title>A rank-normalized archaeal taxonomy based on genome phylogeny resolves widespread incomplete and uneven classifications.</title>
        <authorList>
            <person name="Rinke C."/>
            <person name="Chuvochina M."/>
            <person name="Mussig A.J."/>
            <person name="Chaumeil P.-A."/>
            <person name="Waite D.W."/>
            <person name="Whitman W.B."/>
            <person name="Parks D.H."/>
            <person name="Hugenholtz P."/>
        </authorList>
    </citation>
    <scope>NUCLEOTIDE SEQUENCE [LARGE SCALE GENOMIC DNA]</scope>
</reference>
<dbReference type="AlphaFoldDB" id="A0A7J4JGX5"/>
<dbReference type="NCBIfam" id="TIGR00251">
    <property type="entry name" value="DUF167 family protein"/>
    <property type="match status" value="1"/>
</dbReference>
<dbReference type="Pfam" id="PF02594">
    <property type="entry name" value="DUF167"/>
    <property type="match status" value="1"/>
</dbReference>
<dbReference type="SUPFAM" id="SSF69786">
    <property type="entry name" value="YggU-like"/>
    <property type="match status" value="1"/>
</dbReference>
<dbReference type="InterPro" id="IPR036591">
    <property type="entry name" value="YggU-like_sf"/>
</dbReference>
<evidence type="ECO:0000313" key="5">
    <source>
        <dbReference type="Proteomes" id="UP000564964"/>
    </source>
</evidence>
<sequence length="95" mass="10538">MSPEPVQGITLNVKVFPGSKEFAFEFDEAENLLKVRLKEKAIKGKANQALLKALKKALKAPVAIVAGPLSRDKRVFVENHTKENALKLLLRKFAP</sequence>
<gene>
    <name evidence="3" type="ORF">HA252_06265</name>
    <name evidence="4" type="ORF">J4203_01715</name>
</gene>
<reference evidence="4" key="2">
    <citation type="submission" date="2021-03" db="EMBL/GenBank/DDBJ databases">
        <authorList>
            <person name="Jaffe A."/>
        </authorList>
    </citation>
    <scope>NUCLEOTIDE SEQUENCE</scope>
    <source>
        <strain evidence="4">RIFCSPLOWO2_01_FULL_58_19</strain>
    </source>
</reference>
<dbReference type="EMBL" id="DUGH01000148">
    <property type="protein sequence ID" value="HIH16982.1"/>
    <property type="molecule type" value="Genomic_DNA"/>
</dbReference>
<comment type="similarity">
    <text evidence="1 2">Belongs to the UPF0235 family.</text>
</comment>
<evidence type="ECO:0000313" key="4">
    <source>
        <dbReference type="EMBL" id="MBS3062566.1"/>
    </source>
</evidence>
<evidence type="ECO:0000256" key="2">
    <source>
        <dbReference type="HAMAP-Rule" id="MF_00634"/>
    </source>
</evidence>
<comment type="caution">
    <text evidence="3">The sequence shown here is derived from an EMBL/GenBank/DDBJ whole genome shotgun (WGS) entry which is preliminary data.</text>
</comment>
<dbReference type="Proteomes" id="UP000678237">
    <property type="component" value="Unassembled WGS sequence"/>
</dbReference>
<organism evidence="3 5">
    <name type="scientific">Candidatus Iainarchaeum sp</name>
    <dbReference type="NCBI Taxonomy" id="3101447"/>
    <lineage>
        <taxon>Archaea</taxon>
        <taxon>Candidatus Iainarchaeota</taxon>
        <taxon>Candidatus Iainarchaeia</taxon>
        <taxon>Candidatus Iainarchaeales</taxon>
        <taxon>Candidatus Iainarchaeaceae</taxon>
        <taxon>Candidatus Iainarchaeum</taxon>
    </lineage>
</organism>
<dbReference type="Proteomes" id="UP000564964">
    <property type="component" value="Unassembled WGS sequence"/>
</dbReference>
<dbReference type="SMART" id="SM01152">
    <property type="entry name" value="DUF167"/>
    <property type="match status" value="1"/>
</dbReference>
<evidence type="ECO:0000256" key="1">
    <source>
        <dbReference type="ARBA" id="ARBA00010364"/>
    </source>
</evidence>
<dbReference type="InterPro" id="IPR003746">
    <property type="entry name" value="DUF167"/>
</dbReference>